<accession>A0A397SR32</accession>
<sequence length="95" mass="10654">MSSMSKASGTKVIFMPYSVNDMKHHHGSMEWVFDIAALGLYGMKWKLQNTKKDSENKRKVTVIVCQYKETSTSLSCGTTYVRRDSSTGNAIAHLC</sequence>
<dbReference type="Proteomes" id="UP000265703">
    <property type="component" value="Unassembled WGS sequence"/>
</dbReference>
<dbReference type="OrthoDB" id="2418654at2759"/>
<evidence type="ECO:0000313" key="1">
    <source>
        <dbReference type="EMBL" id="RIA85124.1"/>
    </source>
</evidence>
<reference evidence="1 2" key="1">
    <citation type="submission" date="2018-06" db="EMBL/GenBank/DDBJ databases">
        <title>Comparative genomics reveals the genomic features of Rhizophagus irregularis, R. cerebriforme, R. diaphanum and Gigaspora rosea, and their symbiotic lifestyle signature.</title>
        <authorList>
            <person name="Morin E."/>
            <person name="San Clemente H."/>
            <person name="Chen E.C.H."/>
            <person name="De La Providencia I."/>
            <person name="Hainaut M."/>
            <person name="Kuo A."/>
            <person name="Kohler A."/>
            <person name="Murat C."/>
            <person name="Tang N."/>
            <person name="Roy S."/>
            <person name="Loubradou J."/>
            <person name="Henrissat B."/>
            <person name="Grigoriev I.V."/>
            <person name="Corradi N."/>
            <person name="Roux C."/>
            <person name="Martin F.M."/>
        </authorList>
    </citation>
    <scope>NUCLEOTIDE SEQUENCE [LARGE SCALE GENOMIC DNA]</scope>
    <source>
        <strain evidence="1 2">DAOM 227022</strain>
    </source>
</reference>
<evidence type="ECO:0000313" key="2">
    <source>
        <dbReference type="Proteomes" id="UP000265703"/>
    </source>
</evidence>
<protein>
    <submittedName>
        <fullName evidence="1">Uncharacterized protein</fullName>
    </submittedName>
</protein>
<organism evidence="1 2">
    <name type="scientific">Glomus cerebriforme</name>
    <dbReference type="NCBI Taxonomy" id="658196"/>
    <lineage>
        <taxon>Eukaryota</taxon>
        <taxon>Fungi</taxon>
        <taxon>Fungi incertae sedis</taxon>
        <taxon>Mucoromycota</taxon>
        <taxon>Glomeromycotina</taxon>
        <taxon>Glomeromycetes</taxon>
        <taxon>Glomerales</taxon>
        <taxon>Glomeraceae</taxon>
        <taxon>Glomus</taxon>
    </lineage>
</organism>
<dbReference type="AlphaFoldDB" id="A0A397SR32"/>
<comment type="caution">
    <text evidence="1">The sequence shown here is derived from an EMBL/GenBank/DDBJ whole genome shotgun (WGS) entry which is preliminary data.</text>
</comment>
<dbReference type="EMBL" id="QKYT01000445">
    <property type="protein sequence ID" value="RIA85124.1"/>
    <property type="molecule type" value="Genomic_DNA"/>
</dbReference>
<name>A0A397SR32_9GLOM</name>
<gene>
    <name evidence="1" type="ORF">C1645_831236</name>
</gene>
<proteinExistence type="predicted"/>
<keyword evidence="2" id="KW-1185">Reference proteome</keyword>